<dbReference type="Pfam" id="PF00646">
    <property type="entry name" value="F-box"/>
    <property type="match status" value="1"/>
</dbReference>
<accession>A0A9R0I9I9</accession>
<proteinExistence type="predicted"/>
<dbReference type="InterPro" id="IPR006566">
    <property type="entry name" value="FBD"/>
</dbReference>
<dbReference type="InterPro" id="IPR036047">
    <property type="entry name" value="F-box-like_dom_sf"/>
</dbReference>
<organism evidence="3 4">
    <name type="scientific">Spinacia oleracea</name>
    <name type="common">Spinach</name>
    <dbReference type="NCBI Taxonomy" id="3562"/>
    <lineage>
        <taxon>Eukaryota</taxon>
        <taxon>Viridiplantae</taxon>
        <taxon>Streptophyta</taxon>
        <taxon>Embryophyta</taxon>
        <taxon>Tracheophyta</taxon>
        <taxon>Spermatophyta</taxon>
        <taxon>Magnoliopsida</taxon>
        <taxon>eudicotyledons</taxon>
        <taxon>Gunneridae</taxon>
        <taxon>Pentapetalae</taxon>
        <taxon>Caryophyllales</taxon>
        <taxon>Chenopodiaceae</taxon>
        <taxon>Chenopodioideae</taxon>
        <taxon>Anserineae</taxon>
        <taxon>Spinacia</taxon>
    </lineage>
</organism>
<dbReference type="SMART" id="SM00579">
    <property type="entry name" value="FBD"/>
    <property type="match status" value="1"/>
</dbReference>
<evidence type="ECO:0000313" key="4">
    <source>
        <dbReference type="RefSeq" id="XP_021844009.2"/>
    </source>
</evidence>
<dbReference type="CDD" id="cd22160">
    <property type="entry name" value="F-box_AtFBL13-like"/>
    <property type="match status" value="1"/>
</dbReference>
<dbReference type="KEGG" id="soe:110783930"/>
<gene>
    <name evidence="4" type="primary">LOC110783930</name>
</gene>
<dbReference type="SMART" id="SM00256">
    <property type="entry name" value="FBOX"/>
    <property type="match status" value="1"/>
</dbReference>
<dbReference type="Pfam" id="PF24758">
    <property type="entry name" value="LRR_At5g56370"/>
    <property type="match status" value="1"/>
</dbReference>
<dbReference type="PROSITE" id="PS50181">
    <property type="entry name" value="FBOX"/>
    <property type="match status" value="1"/>
</dbReference>
<evidence type="ECO:0000313" key="3">
    <source>
        <dbReference type="Proteomes" id="UP000813463"/>
    </source>
</evidence>
<reference evidence="3" key="1">
    <citation type="journal article" date="2021" name="Nat. Commun.">
        <title>Genomic analyses provide insights into spinach domestication and the genetic basis of agronomic traits.</title>
        <authorList>
            <person name="Cai X."/>
            <person name="Sun X."/>
            <person name="Xu C."/>
            <person name="Sun H."/>
            <person name="Wang X."/>
            <person name="Ge C."/>
            <person name="Zhang Z."/>
            <person name="Wang Q."/>
            <person name="Fei Z."/>
            <person name="Jiao C."/>
            <person name="Wang Q."/>
        </authorList>
    </citation>
    <scope>NUCLEOTIDE SEQUENCE [LARGE SCALE GENOMIC DNA]</scope>
    <source>
        <strain evidence="3">cv. Varoflay</strain>
    </source>
</reference>
<reference evidence="4" key="2">
    <citation type="submission" date="2025-08" db="UniProtKB">
        <authorList>
            <consortium name="RefSeq"/>
        </authorList>
    </citation>
    <scope>IDENTIFICATION</scope>
    <source>
        <tissue evidence="4">Leaf</tissue>
    </source>
</reference>
<keyword evidence="3" id="KW-1185">Reference proteome</keyword>
<evidence type="ECO:0000256" key="1">
    <source>
        <dbReference type="SAM" id="MobiDB-lite"/>
    </source>
</evidence>
<dbReference type="AlphaFoldDB" id="A0A9R0I9I9"/>
<dbReference type="InterPro" id="IPR055411">
    <property type="entry name" value="LRR_FXL15/At3g58940/PEG3-like"/>
</dbReference>
<dbReference type="Gene3D" id="1.20.1280.50">
    <property type="match status" value="1"/>
</dbReference>
<dbReference type="PANTHER" id="PTHR31900:SF31">
    <property type="entry name" value="F-BOX_LRR-REPEAT PROTEIN 13-LIKE"/>
    <property type="match status" value="1"/>
</dbReference>
<feature type="domain" description="F-box" evidence="2">
    <location>
        <begin position="21"/>
        <end position="74"/>
    </location>
</feature>
<dbReference type="Proteomes" id="UP000813463">
    <property type="component" value="Chromosome 1"/>
</dbReference>
<evidence type="ECO:0000259" key="2">
    <source>
        <dbReference type="PROSITE" id="PS50181"/>
    </source>
</evidence>
<dbReference type="GeneID" id="110783930"/>
<dbReference type="InterPro" id="IPR050232">
    <property type="entry name" value="FBL13/AtMIF1-like"/>
</dbReference>
<name>A0A9R0I9I9_SPIOL</name>
<dbReference type="SUPFAM" id="SSF81383">
    <property type="entry name" value="F-box domain"/>
    <property type="match status" value="1"/>
</dbReference>
<feature type="region of interest" description="Disordered" evidence="1">
    <location>
        <begin position="1"/>
        <end position="21"/>
    </location>
</feature>
<protein>
    <submittedName>
        <fullName evidence="4">FBD-associated F-box protein At4g10400 isoform X1</fullName>
    </submittedName>
</protein>
<dbReference type="Pfam" id="PF08387">
    <property type="entry name" value="FBD"/>
    <property type="match status" value="1"/>
</dbReference>
<dbReference type="InterPro" id="IPR001810">
    <property type="entry name" value="F-box_dom"/>
</dbReference>
<sequence>MEEDHNNHNNNSRRLEEKDEEDRLSSLPDVIINDILSLLPIKSAAATSVLSHRWRHLWTGVTRFEFESRTWPESASLFRILCRLTYRDKLRTFTLILDDSSAISWGDLKRSFSVVCRQNVEEIKVISNTPLPRCVFKCESLVVLDLGSVLHCRLLKADKIRLPNLNKLRLCLPDESVPVIPAVFISSPLLQDLCLEFHSLKQKHVVNISSPNLKSLDIVQMVCPHQHSAFLINTPNLTNIKIRDSSSFYVFVQNPAQLLTAYIDFMYGKHESWDEDLMSAADYFDENAKFVQGMSSARKLHLQSDIQIFAHLNPPENGMIPTLHNLTYFKTTLVNVFNGWDALLFYLQGVPNLNDLEVSLGHNPAMDHQYWCAPDCLVSKVKTITVRAFEGNDDELKLLEYILKNAFVLEELRIHVRIKDDHIEARQGKEYKFCEAMFKLPRSSLTSEVVFSGQYINASSNSL</sequence>
<dbReference type="InterPro" id="IPR053781">
    <property type="entry name" value="F-box_AtFBL13-like"/>
</dbReference>
<dbReference type="RefSeq" id="XP_021844009.2">
    <property type="nucleotide sequence ID" value="XM_021988317.2"/>
</dbReference>
<dbReference type="PANTHER" id="PTHR31900">
    <property type="entry name" value="F-BOX/RNI SUPERFAMILY PROTEIN-RELATED"/>
    <property type="match status" value="1"/>
</dbReference>
<dbReference type="SUPFAM" id="SSF52047">
    <property type="entry name" value="RNI-like"/>
    <property type="match status" value="1"/>
</dbReference>